<keyword evidence="2" id="KW-1185">Reference proteome</keyword>
<accession>A0ACC2SUS6</accession>
<dbReference type="EMBL" id="QTSX02004320">
    <property type="protein sequence ID" value="KAJ9065852.1"/>
    <property type="molecule type" value="Genomic_DNA"/>
</dbReference>
<name>A0ACC2SUS6_9FUNG</name>
<gene>
    <name evidence="1" type="ORF">DSO57_1015283</name>
</gene>
<evidence type="ECO:0000313" key="1">
    <source>
        <dbReference type="EMBL" id="KAJ9065852.1"/>
    </source>
</evidence>
<dbReference type="Proteomes" id="UP001165960">
    <property type="component" value="Unassembled WGS sequence"/>
</dbReference>
<reference evidence="1" key="1">
    <citation type="submission" date="2022-04" db="EMBL/GenBank/DDBJ databases">
        <title>Genome of the entomopathogenic fungus Entomophthora muscae.</title>
        <authorList>
            <person name="Elya C."/>
            <person name="Lovett B.R."/>
            <person name="Lee E."/>
            <person name="Macias A.M."/>
            <person name="Hajek A.E."/>
            <person name="De Bivort B.L."/>
            <person name="Kasson M.T."/>
            <person name="De Fine Licht H.H."/>
            <person name="Stajich J.E."/>
        </authorList>
    </citation>
    <scope>NUCLEOTIDE SEQUENCE</scope>
    <source>
        <strain evidence="1">Berkeley</strain>
    </source>
</reference>
<sequence>MEPPAIPKPMPASAAELPLDHTNKLFEIVYITPTGVIYTIVLTAGPWSWVGKGNSAHVDTNNVDIN</sequence>
<proteinExistence type="predicted"/>
<protein>
    <submittedName>
        <fullName evidence="1">Uncharacterized protein</fullName>
    </submittedName>
</protein>
<evidence type="ECO:0000313" key="2">
    <source>
        <dbReference type="Proteomes" id="UP001165960"/>
    </source>
</evidence>
<comment type="caution">
    <text evidence="1">The sequence shown here is derived from an EMBL/GenBank/DDBJ whole genome shotgun (WGS) entry which is preliminary data.</text>
</comment>
<organism evidence="1 2">
    <name type="scientific">Entomophthora muscae</name>
    <dbReference type="NCBI Taxonomy" id="34485"/>
    <lineage>
        <taxon>Eukaryota</taxon>
        <taxon>Fungi</taxon>
        <taxon>Fungi incertae sedis</taxon>
        <taxon>Zoopagomycota</taxon>
        <taxon>Entomophthoromycotina</taxon>
        <taxon>Entomophthoromycetes</taxon>
        <taxon>Entomophthorales</taxon>
        <taxon>Entomophthoraceae</taxon>
        <taxon>Entomophthora</taxon>
    </lineage>
</organism>